<gene>
    <name evidence="3" type="ORF">DY251_11010</name>
</gene>
<dbReference type="EMBL" id="QURN01000007">
    <property type="protein sequence ID" value="RFC67519.1"/>
    <property type="molecule type" value="Genomic_DNA"/>
</dbReference>
<dbReference type="NCBIfam" id="TIGR02167">
    <property type="entry name" value="Liste_lipo_26"/>
    <property type="match status" value="4"/>
</dbReference>
<dbReference type="InterPro" id="IPR044016">
    <property type="entry name" value="Big_13"/>
</dbReference>
<dbReference type="InterPro" id="IPR001343">
    <property type="entry name" value="Hemolysn_Ca-bd"/>
</dbReference>
<dbReference type="InterPro" id="IPR011889">
    <property type="entry name" value="Liste_lipo_26"/>
</dbReference>
<reference evidence="4" key="1">
    <citation type="submission" date="2018-08" db="EMBL/GenBank/DDBJ databases">
        <authorList>
            <person name="Im W.T."/>
        </authorList>
    </citation>
    <scope>NUCLEOTIDE SEQUENCE [LARGE SCALE GENOMIC DNA]</scope>
    <source>
        <strain evidence="4">LA-28</strain>
    </source>
</reference>
<dbReference type="InterPro" id="IPR005046">
    <property type="entry name" value="DUF285"/>
</dbReference>
<organism evidence="3 4">
    <name type="scientific">Mesorhizobium denitrificans</name>
    <dbReference type="NCBI Taxonomy" id="2294114"/>
    <lineage>
        <taxon>Bacteria</taxon>
        <taxon>Pseudomonadati</taxon>
        <taxon>Pseudomonadota</taxon>
        <taxon>Alphaproteobacteria</taxon>
        <taxon>Hyphomicrobiales</taxon>
        <taxon>Phyllobacteriaceae</taxon>
        <taxon>Mesorhizobium</taxon>
    </lineage>
</organism>
<dbReference type="InterPro" id="IPR048051">
    <property type="entry name" value="BapA-like_prefix-like"/>
</dbReference>
<feature type="domain" description="Bacterial Ig-like" evidence="1">
    <location>
        <begin position="141"/>
        <end position="228"/>
    </location>
</feature>
<feature type="domain" description="Bacterial Ig-like" evidence="1">
    <location>
        <begin position="236"/>
        <end position="327"/>
    </location>
</feature>
<dbReference type="Pfam" id="PF00353">
    <property type="entry name" value="HemolysinCabind"/>
    <property type="match status" value="1"/>
</dbReference>
<dbReference type="NCBIfam" id="TIGR03661">
    <property type="entry name" value="T1SS_VCA0849"/>
    <property type="match status" value="1"/>
</dbReference>
<evidence type="ECO:0000313" key="4">
    <source>
        <dbReference type="Proteomes" id="UP000262379"/>
    </source>
</evidence>
<accession>A0A371XE55</accession>
<dbReference type="Gene3D" id="2.150.10.10">
    <property type="entry name" value="Serralysin-like metalloprotease, C-terminal"/>
    <property type="match status" value="1"/>
</dbReference>
<name>A0A371XE55_9HYPH</name>
<evidence type="ECO:0000259" key="2">
    <source>
        <dbReference type="Pfam" id="PF22783"/>
    </source>
</evidence>
<comment type="caution">
    <text evidence="3">The sequence shown here is derived from an EMBL/GenBank/DDBJ whole genome shotgun (WGS) entry which is preliminary data.</text>
</comment>
<dbReference type="Pfam" id="PF19077">
    <property type="entry name" value="Big_13"/>
    <property type="match status" value="4"/>
</dbReference>
<evidence type="ECO:0000259" key="1">
    <source>
        <dbReference type="Pfam" id="PF19077"/>
    </source>
</evidence>
<dbReference type="NCBIfam" id="NF033677">
    <property type="entry name" value="biofilm_BapA_N"/>
    <property type="match status" value="1"/>
</dbReference>
<keyword evidence="4" id="KW-1185">Reference proteome</keyword>
<proteinExistence type="predicted"/>
<feature type="domain" description="Bacterial Ig-like" evidence="1">
    <location>
        <begin position="333"/>
        <end position="427"/>
    </location>
</feature>
<dbReference type="InterPro" id="IPR011049">
    <property type="entry name" value="Serralysin-like_metalloprot_C"/>
</dbReference>
<dbReference type="Gene3D" id="2.60.40.10">
    <property type="entry name" value="Immunoglobulins"/>
    <property type="match status" value="4"/>
</dbReference>
<dbReference type="AlphaFoldDB" id="A0A371XE55"/>
<dbReference type="InterPro" id="IPR018511">
    <property type="entry name" value="Hemolysin-typ_Ca-bd_CS"/>
</dbReference>
<dbReference type="Proteomes" id="UP000262379">
    <property type="component" value="Unassembled WGS sequence"/>
</dbReference>
<dbReference type="GO" id="GO:0005509">
    <property type="term" value="F:calcium ion binding"/>
    <property type="evidence" value="ECO:0007669"/>
    <property type="project" value="InterPro"/>
</dbReference>
<sequence length="1196" mass="125720">MAIANILGREVVRVSGNANASGAARDFVIQGNPSDVLNYARKGNDLVVRMKNGRVHTIKNFAEHGFDHNHLVFADHDKLTMVDFSKALTATGDGIIEAVVAAHSIGAGLSTAALLGILGASPIAFLGGSSPTLSAPSLHFATDAAVTNGLTADNTLAFSGTADPNATVEIFLNNRSIGTATANSNGVWSFDYSETIVEDGSYTVTAIASNADGNTSPTSIPLHVTVDTVAPDAPVILSFSTDSGTPADSLTSDSTPTFTGTAEANATVEIYLGETLLGTTKTGSNGTWTLHTTTALQDADYIVLAKAIDATGNISEFSQPLPITIDTSSPDAPTILKVMSDTGLADDGVTYDTSLGFSGGVEPFATVELFINGTSIGSTATGDNGSWSFDYTGTDLAEGTYTLTTMATDAAGNTSNASADFALTVDTSIAAPQITGIQDDTLTLAGDGVTEDNTLIFVGTAEPNSTVELFLDSQSIGTTTADANGDWSFDHTGTTLPNGQYIATAIATDIAGNVSQSSDGFAVSVEAPGVTITGNGGVGSVTIDIAFSAGVDETSLSESDIIVSNGTLVASSLTKVNHSLWQIMVVPDLIEGHTNVAVTLAPSSVLTSTGVYFAEGRNETTLEMLFMDPSAPSGDVTGWDTSHATSAYGTFYDNDMFNQDIGAWDVSNVATMEDMFGLTEIFNQDIGSWNTRSVQTITNMFNGAVAFNQAIGGWNTGNVTVMDGAFDGATAFNQDLDGWNTSNVESMIRMFADATAFNGSIADWNTGIVSNMQQMFSHATAFNSDISGWDTINVTDMSNMFEYAESFSQNLNNWDTSNLTEVSYMFSHATSFNSSLNSWNVTNIQNFDGMFDGATAFSGAIGSWDMENAVSLQAMFNGATSFNQDIGDWNTTNVTNMSQMFAGASAFNQDLGGWDTGSVTNVQGMFYGASAFNQDISDWDTSNFTSMKNMFRDDSSFDQDLGGWDISSLTDADGMFLNSGMSSANMDATLRGWAKLDTSAGETAIQMNVKIYLTNYTDITAFEYLQEKYHWIISGDMNPNVRWDSTLTGSTLDYHTSATNEIIHGLVGNDTLIGGSGNDWIVGGVGDDTLTGNGGQDTFHFGFENAGSDMITDFTVGESGDAINIRDLLIGYDAQTSTLSDFVTASDNGGDLELNIFYKGQGSSTPSQETVHVTLNGISSATSLLDLINDGNLVLV</sequence>
<protein>
    <submittedName>
        <fullName evidence="3">BspA family leucine-rich repeat surface protein</fullName>
    </submittedName>
</protein>
<dbReference type="NCBIfam" id="NF033510">
    <property type="entry name" value="Ca_tandemer"/>
    <property type="match status" value="4"/>
</dbReference>
<dbReference type="PRINTS" id="PR00313">
    <property type="entry name" value="CABNDNGRPT"/>
</dbReference>
<dbReference type="SUPFAM" id="SSF51120">
    <property type="entry name" value="beta-Roll"/>
    <property type="match status" value="1"/>
</dbReference>
<feature type="domain" description="Bacterial Ig-like" evidence="1">
    <location>
        <begin position="436"/>
        <end position="523"/>
    </location>
</feature>
<evidence type="ECO:0000313" key="3">
    <source>
        <dbReference type="EMBL" id="RFC67519.1"/>
    </source>
</evidence>
<dbReference type="RefSeq" id="WP_116623953.1">
    <property type="nucleotide sequence ID" value="NZ_QURN01000007.1"/>
</dbReference>
<dbReference type="PROSITE" id="PS00330">
    <property type="entry name" value="HEMOLYSIN_CALCIUM"/>
    <property type="match status" value="1"/>
</dbReference>
<feature type="domain" description="Biofilm-associated protein BapA-like prefix-like" evidence="2">
    <location>
        <begin position="29"/>
        <end position="88"/>
    </location>
</feature>
<dbReference type="InterPro" id="IPR013783">
    <property type="entry name" value="Ig-like_fold"/>
</dbReference>
<dbReference type="Pfam" id="PF22783">
    <property type="entry name" value="BapA_N"/>
    <property type="match status" value="1"/>
</dbReference>
<dbReference type="Pfam" id="PF03382">
    <property type="entry name" value="DUF285"/>
    <property type="match status" value="2"/>
</dbReference>
<dbReference type="InterPro" id="IPR019960">
    <property type="entry name" value="T1SS_VCA0849"/>
</dbReference>